<dbReference type="InterPro" id="IPR051091">
    <property type="entry name" value="O-Glucosyltr/Glycosyltrsf_90"/>
</dbReference>
<dbReference type="InterPro" id="IPR006598">
    <property type="entry name" value="CAP10"/>
</dbReference>
<organism evidence="2 3">
    <name type="scientific">Recurvomyces mirabilis</name>
    <dbReference type="NCBI Taxonomy" id="574656"/>
    <lineage>
        <taxon>Eukaryota</taxon>
        <taxon>Fungi</taxon>
        <taxon>Dikarya</taxon>
        <taxon>Ascomycota</taxon>
        <taxon>Pezizomycotina</taxon>
        <taxon>Dothideomycetes</taxon>
        <taxon>Dothideomycetidae</taxon>
        <taxon>Mycosphaerellales</taxon>
        <taxon>Teratosphaeriaceae</taxon>
        <taxon>Recurvomyces</taxon>
    </lineage>
</organism>
<dbReference type="PANTHER" id="PTHR12203:SF107">
    <property type="entry name" value="GLYCOSYL TRANSFERASE CAP10 DOMAIN-CONTAINING PROTEIN"/>
    <property type="match status" value="1"/>
</dbReference>
<comment type="caution">
    <text evidence="2">The sequence shown here is derived from an EMBL/GenBank/DDBJ whole genome shotgun (WGS) entry which is preliminary data.</text>
</comment>
<dbReference type="Pfam" id="PF05686">
    <property type="entry name" value="Glyco_transf_90"/>
    <property type="match status" value="1"/>
</dbReference>
<evidence type="ECO:0000313" key="2">
    <source>
        <dbReference type="EMBL" id="KAK3678185.1"/>
    </source>
</evidence>
<proteinExistence type="predicted"/>
<protein>
    <recommendedName>
        <fullName evidence="1">Glycosyl transferase CAP10 domain-containing protein</fullName>
    </recommendedName>
</protein>
<accession>A0AAE1C4Z6</accession>
<dbReference type="EMBL" id="JAUTXT010000005">
    <property type="protein sequence ID" value="KAK3678185.1"/>
    <property type="molecule type" value="Genomic_DNA"/>
</dbReference>
<name>A0AAE1C4Z6_9PEZI</name>
<dbReference type="Proteomes" id="UP001274830">
    <property type="component" value="Unassembled WGS sequence"/>
</dbReference>
<gene>
    <name evidence="2" type="ORF">LTR78_002281</name>
</gene>
<feature type="domain" description="Glycosyl transferase CAP10" evidence="1">
    <location>
        <begin position="171"/>
        <end position="411"/>
    </location>
</feature>
<dbReference type="PANTHER" id="PTHR12203">
    <property type="entry name" value="KDEL LYS-ASP-GLU-LEU CONTAINING - RELATED"/>
    <property type="match status" value="1"/>
</dbReference>
<evidence type="ECO:0000313" key="3">
    <source>
        <dbReference type="Proteomes" id="UP001274830"/>
    </source>
</evidence>
<sequence length="438" mass="50605">MSSSAHGDSWRPSRSRRNLVILVVVIVLGYVTVTQVRSRSYGGSAYSVPPRLAGKPQTIIQPSGQSWTFDATRDRNNHSLTQAQCDAAFPELYHEIERSQKYWKEKQGNRPFKPKQIDIKWSGDGGMMGLIHEQQLYVTFSRGLNHFGHWKERSHATLHQIHRAILASPEPVPNIEFAIKINDVINLTPDDPSITIWAFSRNINDPVMDRVWVIPDFNFWSYPRVSGAYGDFQLQAMGQGKDKFSSKKDLLVWRGTLDFNREIREPLLAQSTAQTWSDVQRVDEDAATDVRITMPDHCRYKYSVHTEGTTWSGRLKYLLSCHQVVFIHHLNWYTHLYHLLVPSGPNQNYVQTEDDWSDLPAKINELIANPTKGKMIADNAAMHFRDRYFTPAAQTCYWRKLFHVWRAMTYEPDPWNSTTLPDGTTQKKIKGMSYEEYV</sequence>
<evidence type="ECO:0000259" key="1">
    <source>
        <dbReference type="SMART" id="SM00672"/>
    </source>
</evidence>
<reference evidence="2" key="1">
    <citation type="submission" date="2023-07" db="EMBL/GenBank/DDBJ databases">
        <title>Black Yeasts Isolated from many extreme environments.</title>
        <authorList>
            <person name="Coleine C."/>
            <person name="Stajich J.E."/>
            <person name="Selbmann L."/>
        </authorList>
    </citation>
    <scope>NUCLEOTIDE SEQUENCE</scope>
    <source>
        <strain evidence="2">CCFEE 5485</strain>
    </source>
</reference>
<dbReference type="SMART" id="SM00672">
    <property type="entry name" value="CAP10"/>
    <property type="match status" value="1"/>
</dbReference>
<dbReference type="AlphaFoldDB" id="A0AAE1C4Z6"/>
<keyword evidence="3" id="KW-1185">Reference proteome</keyword>